<dbReference type="PIRSF" id="PIRSF021697">
    <property type="entry name" value="UCP021697"/>
    <property type="match status" value="1"/>
</dbReference>
<dbReference type="STRING" id="1798.AWC30_11045"/>
<evidence type="ECO:0000256" key="4">
    <source>
        <dbReference type="ARBA" id="ARBA00022989"/>
    </source>
</evidence>
<evidence type="ECO:0000256" key="7">
    <source>
        <dbReference type="SAM" id="Phobius"/>
    </source>
</evidence>
<evidence type="ECO:0000256" key="6">
    <source>
        <dbReference type="SAM" id="MobiDB-lite"/>
    </source>
</evidence>
<evidence type="ECO:0000313" key="9">
    <source>
        <dbReference type="EMBL" id="ORX03413.1"/>
    </source>
</evidence>
<evidence type="ECO:0000256" key="5">
    <source>
        <dbReference type="ARBA" id="ARBA00023136"/>
    </source>
</evidence>
<evidence type="ECO:0000256" key="1">
    <source>
        <dbReference type="ARBA" id="ARBA00004651"/>
    </source>
</evidence>
<dbReference type="AlphaFoldDB" id="A0A1X2EIV1"/>
<keyword evidence="3 7" id="KW-0812">Transmembrane</keyword>
<comment type="caution">
    <text evidence="9">The sequence shown here is derived from an EMBL/GenBank/DDBJ whole genome shotgun (WGS) entry which is preliminary data.</text>
</comment>
<accession>A0A1X2EIV1</accession>
<keyword evidence="4 7" id="KW-1133">Transmembrane helix</keyword>
<dbReference type="InterPro" id="IPR051791">
    <property type="entry name" value="Pra-immunoreactive"/>
</dbReference>
<keyword evidence="5 7" id="KW-0472">Membrane</keyword>
<dbReference type="InterPro" id="IPR016795">
    <property type="entry name" value="UCP021697"/>
</dbReference>
<comment type="subcellular location">
    <subcellularLocation>
        <location evidence="1">Cell membrane</location>
        <topology evidence="1">Multi-pass membrane protein</topology>
    </subcellularLocation>
</comment>
<evidence type="ECO:0000313" key="10">
    <source>
        <dbReference type="Proteomes" id="UP000193090"/>
    </source>
</evidence>
<dbReference type="InterPro" id="IPR010432">
    <property type="entry name" value="RDD"/>
</dbReference>
<evidence type="ECO:0000256" key="3">
    <source>
        <dbReference type="ARBA" id="ARBA00022692"/>
    </source>
</evidence>
<feature type="transmembrane region" description="Helical" evidence="7">
    <location>
        <begin position="72"/>
        <end position="92"/>
    </location>
</feature>
<sequence length="152" mass="15987">MTRSSSSWLSGPVGPDNDDAYRGQSLGLPEQGPGSLAGMGRRLLALIVDWLIGYGLAALAMTAGLITQPQLSLAVLVAWLVLGAVSVRLYGFSPGQLVLGLRVASVDGRRHVGFGRAVSRGLLIALVFPALFTDVDGRGFQDRLTATAVVRR</sequence>
<feature type="region of interest" description="Disordered" evidence="6">
    <location>
        <begin position="1"/>
        <end position="25"/>
    </location>
</feature>
<evidence type="ECO:0000259" key="8">
    <source>
        <dbReference type="Pfam" id="PF06271"/>
    </source>
</evidence>
<proteinExistence type="predicted"/>
<dbReference type="Proteomes" id="UP000193090">
    <property type="component" value="Unassembled WGS sequence"/>
</dbReference>
<reference evidence="9 10" key="1">
    <citation type="submission" date="2016-01" db="EMBL/GenBank/DDBJ databases">
        <title>The new phylogeny of the genus Mycobacterium.</title>
        <authorList>
            <person name="Tarcisio F."/>
            <person name="Conor M."/>
            <person name="Antonella G."/>
            <person name="Elisabetta G."/>
            <person name="Giulia F.S."/>
            <person name="Sara T."/>
            <person name="Anna F."/>
            <person name="Clotilde B."/>
            <person name="Roberto B."/>
            <person name="Veronica D.S."/>
            <person name="Fabio R."/>
            <person name="Monica P."/>
            <person name="Olivier J."/>
            <person name="Enrico T."/>
            <person name="Nicola S."/>
        </authorList>
    </citation>
    <scope>NUCLEOTIDE SEQUENCE [LARGE SCALE GENOMIC DNA]</scope>
    <source>
        <strain evidence="9 10">DSM 44153</strain>
    </source>
</reference>
<gene>
    <name evidence="9" type="ORF">AWC30_11045</name>
</gene>
<dbReference type="RefSeq" id="WP_085110203.1">
    <property type="nucleotide sequence ID" value="NZ_JACKSN010000079.1"/>
</dbReference>
<dbReference type="GO" id="GO:0005886">
    <property type="term" value="C:plasma membrane"/>
    <property type="evidence" value="ECO:0007669"/>
    <property type="project" value="UniProtKB-SubCell"/>
</dbReference>
<dbReference type="Pfam" id="PF06271">
    <property type="entry name" value="RDD"/>
    <property type="match status" value="1"/>
</dbReference>
<feature type="transmembrane region" description="Helical" evidence="7">
    <location>
        <begin position="43"/>
        <end position="66"/>
    </location>
</feature>
<dbReference type="OrthoDB" id="5187110at2"/>
<keyword evidence="10" id="KW-1185">Reference proteome</keyword>
<protein>
    <submittedName>
        <fullName evidence="9">Transporter</fullName>
    </submittedName>
</protein>
<organism evidence="9 10">
    <name type="scientific">Mycolicibacillus trivialis</name>
    <dbReference type="NCBI Taxonomy" id="1798"/>
    <lineage>
        <taxon>Bacteria</taxon>
        <taxon>Bacillati</taxon>
        <taxon>Actinomycetota</taxon>
        <taxon>Actinomycetes</taxon>
        <taxon>Mycobacteriales</taxon>
        <taxon>Mycobacteriaceae</taxon>
        <taxon>Mycolicibacillus</taxon>
    </lineage>
</organism>
<dbReference type="PANTHER" id="PTHR36115:SF6">
    <property type="entry name" value="PROLINE-RICH ANTIGEN HOMOLOG"/>
    <property type="match status" value="1"/>
</dbReference>
<name>A0A1X2EIV1_9MYCO</name>
<feature type="domain" description="RDD" evidence="8">
    <location>
        <begin position="36"/>
        <end position="129"/>
    </location>
</feature>
<evidence type="ECO:0000256" key="2">
    <source>
        <dbReference type="ARBA" id="ARBA00022475"/>
    </source>
</evidence>
<keyword evidence="2" id="KW-1003">Cell membrane</keyword>
<dbReference type="EMBL" id="LQPZ01000028">
    <property type="protein sequence ID" value="ORX03413.1"/>
    <property type="molecule type" value="Genomic_DNA"/>
</dbReference>
<dbReference type="PANTHER" id="PTHR36115">
    <property type="entry name" value="PROLINE-RICH ANTIGEN HOMOLOG-RELATED"/>
    <property type="match status" value="1"/>
</dbReference>